<dbReference type="RefSeq" id="WP_265881341.1">
    <property type="nucleotide sequence ID" value="NZ_JAJCSU010000072.1"/>
</dbReference>
<sequence length="40" mass="4677">MSVKTFKKFIEELREQGVSIEKLSLSQVSESMKLYNILNK</sequence>
<name>A0A2X2Y8K8_CLOPF</name>
<gene>
    <name evidence="1" type="ORF">NCTC10719_01460</name>
</gene>
<dbReference type="Proteomes" id="UP000249986">
    <property type="component" value="Unassembled WGS sequence"/>
</dbReference>
<accession>A0A2X2Y8K8</accession>
<evidence type="ECO:0000313" key="2">
    <source>
        <dbReference type="Proteomes" id="UP000249986"/>
    </source>
</evidence>
<protein>
    <submittedName>
        <fullName evidence="1">Uncharacterized protein</fullName>
    </submittedName>
</protein>
<proteinExistence type="predicted"/>
<reference evidence="1 2" key="1">
    <citation type="submission" date="2018-06" db="EMBL/GenBank/DDBJ databases">
        <authorList>
            <consortium name="Pathogen Informatics"/>
            <person name="Doyle S."/>
        </authorList>
    </citation>
    <scope>NUCLEOTIDE SEQUENCE [LARGE SCALE GENOMIC DNA]</scope>
    <source>
        <strain evidence="1 2">NCTC10719</strain>
    </source>
</reference>
<dbReference type="AlphaFoldDB" id="A0A2X2Y8K8"/>
<evidence type="ECO:0000313" key="1">
    <source>
        <dbReference type="EMBL" id="SQB59917.1"/>
    </source>
</evidence>
<dbReference type="EMBL" id="UAWG01000009">
    <property type="protein sequence ID" value="SQB59917.1"/>
    <property type="molecule type" value="Genomic_DNA"/>
</dbReference>
<organism evidence="1 2">
    <name type="scientific">Clostridium perfringens</name>
    <dbReference type="NCBI Taxonomy" id="1502"/>
    <lineage>
        <taxon>Bacteria</taxon>
        <taxon>Bacillati</taxon>
        <taxon>Bacillota</taxon>
        <taxon>Clostridia</taxon>
        <taxon>Eubacteriales</taxon>
        <taxon>Clostridiaceae</taxon>
        <taxon>Clostridium</taxon>
    </lineage>
</organism>